<comment type="caution">
    <text evidence="2">The sequence shown here is derived from an EMBL/GenBank/DDBJ whole genome shotgun (WGS) entry which is preliminary data.</text>
</comment>
<dbReference type="SUPFAM" id="SSF55298">
    <property type="entry name" value="YjgF-like"/>
    <property type="match status" value="1"/>
</dbReference>
<name>A0A916IV81_9BURK</name>
<protein>
    <submittedName>
        <fullName evidence="2">2-iminobutanoate/2-iminopropanoate deaminase</fullName>
        <ecNumber evidence="2">3.5.99.10</ecNumber>
    </submittedName>
</protein>
<dbReference type="EMBL" id="CAJPUY010000008">
    <property type="protein sequence ID" value="CAG2142173.1"/>
    <property type="molecule type" value="Genomic_DNA"/>
</dbReference>
<dbReference type="EC" id="3.5.99.10" evidence="2"/>
<dbReference type="FunFam" id="3.30.1330.40:FF:000001">
    <property type="entry name" value="L-PSP family endoribonuclease"/>
    <property type="match status" value="1"/>
</dbReference>
<dbReference type="RefSeq" id="WP_211947572.1">
    <property type="nucleotide sequence ID" value="NZ_CAJPUY010000008.1"/>
</dbReference>
<gene>
    <name evidence="2" type="primary">yabJ_2</name>
    <name evidence="2" type="ORF">LMG31506_02624</name>
</gene>
<accession>A0A916IV81</accession>
<keyword evidence="2" id="KW-0378">Hydrolase</keyword>
<dbReference type="CDD" id="cd00448">
    <property type="entry name" value="YjgF_YER057c_UK114_family"/>
    <property type="match status" value="1"/>
</dbReference>
<dbReference type="Gene3D" id="3.30.1330.40">
    <property type="entry name" value="RutC-like"/>
    <property type="match status" value="1"/>
</dbReference>
<dbReference type="InterPro" id="IPR006175">
    <property type="entry name" value="YjgF/YER057c/UK114"/>
</dbReference>
<dbReference type="AlphaFoldDB" id="A0A916IV81"/>
<evidence type="ECO:0000313" key="2">
    <source>
        <dbReference type="EMBL" id="CAG2142173.1"/>
    </source>
</evidence>
<comment type="similarity">
    <text evidence="1">Belongs to the RutC family.</text>
</comment>
<dbReference type="Proteomes" id="UP000672934">
    <property type="component" value="Unassembled WGS sequence"/>
</dbReference>
<evidence type="ECO:0000256" key="1">
    <source>
        <dbReference type="ARBA" id="ARBA00010552"/>
    </source>
</evidence>
<dbReference type="Pfam" id="PF01042">
    <property type="entry name" value="Ribonuc_L-PSP"/>
    <property type="match status" value="1"/>
</dbReference>
<organism evidence="2 3">
    <name type="scientific">Cupriavidus yeoncheonensis</name>
    <dbReference type="NCBI Taxonomy" id="1462994"/>
    <lineage>
        <taxon>Bacteria</taxon>
        <taxon>Pseudomonadati</taxon>
        <taxon>Pseudomonadota</taxon>
        <taxon>Betaproteobacteria</taxon>
        <taxon>Burkholderiales</taxon>
        <taxon>Burkholderiaceae</taxon>
        <taxon>Cupriavidus</taxon>
    </lineage>
</organism>
<dbReference type="GO" id="GO:0005829">
    <property type="term" value="C:cytosol"/>
    <property type="evidence" value="ECO:0007669"/>
    <property type="project" value="TreeGrafter"/>
</dbReference>
<evidence type="ECO:0000313" key="3">
    <source>
        <dbReference type="Proteomes" id="UP000672934"/>
    </source>
</evidence>
<reference evidence="2" key="1">
    <citation type="submission" date="2021-03" db="EMBL/GenBank/DDBJ databases">
        <authorList>
            <person name="Peeters C."/>
        </authorList>
    </citation>
    <scope>NUCLEOTIDE SEQUENCE</scope>
    <source>
        <strain evidence="2">LMG 31506</strain>
    </source>
</reference>
<dbReference type="PANTHER" id="PTHR11803:SF39">
    <property type="entry name" value="2-IMINOBUTANOATE_2-IMINOPROPANOATE DEAMINASE"/>
    <property type="match status" value="1"/>
</dbReference>
<keyword evidence="3" id="KW-1185">Reference proteome</keyword>
<dbReference type="GO" id="GO:0120241">
    <property type="term" value="F:2-iminobutanoate/2-iminopropanoate deaminase"/>
    <property type="evidence" value="ECO:0007669"/>
    <property type="project" value="UniProtKB-EC"/>
</dbReference>
<sequence>MEFLNSGKVLPAGLPFSEAVRVGNFLYLSGQMGIVPGSTRLVPGGIREEAKQALMNIRTTLEAHGVTMRDVAKCTIMLADIGEWPVFNEVYKEFFEAPYPARSAFGANGLALGGRVEVECLVVVGAG</sequence>
<proteinExistence type="inferred from homology"/>
<dbReference type="InterPro" id="IPR035959">
    <property type="entry name" value="RutC-like_sf"/>
</dbReference>
<dbReference type="PANTHER" id="PTHR11803">
    <property type="entry name" value="2-IMINOBUTANOATE/2-IMINOPROPANOATE DEAMINASE RIDA"/>
    <property type="match status" value="1"/>
</dbReference>